<dbReference type="InterPro" id="IPR007300">
    <property type="entry name" value="CidB/LrgB"/>
</dbReference>
<evidence type="ECO:0000256" key="3">
    <source>
        <dbReference type="ARBA" id="ARBA00022989"/>
    </source>
</evidence>
<keyword evidence="6" id="KW-0378">Hydrolase</keyword>
<sequence length="234" mass="24521">MSALLTNPLAHALFWSVATIGLYALSKRLYRRLGYWWLMPMALTPVLVGALLVALHGNYGDYIGGTRWLILLLGPATVAFAIPIYEHRKLIRAQWPVLLVGMIAGSLTAVLTSWGLATVLGLSGALRLSLLPRSISTPFAMEVSGDIGGVPELTAVFVILTGVAGTVMGDVLLTRVPLRSALARGALFGVAAHGAGTAKAHQIGQTEGAISGLVMVLVGMMNVLVAPLLAGLLH</sequence>
<dbReference type="Proteomes" id="UP000611500">
    <property type="component" value="Unassembled WGS sequence"/>
</dbReference>
<dbReference type="Pfam" id="PF04172">
    <property type="entry name" value="LrgB"/>
    <property type="match status" value="1"/>
</dbReference>
<accession>A0A8J3H9F4</accession>
<dbReference type="PANTHER" id="PTHR30249:SF16">
    <property type="entry name" value="INNER MEMBRANE PROTEIN"/>
    <property type="match status" value="1"/>
</dbReference>
<evidence type="ECO:0000256" key="4">
    <source>
        <dbReference type="ARBA" id="ARBA00023136"/>
    </source>
</evidence>
<comment type="subcellular location">
    <subcellularLocation>
        <location evidence="1">Membrane</location>
        <topology evidence="1">Multi-pass membrane protein</topology>
    </subcellularLocation>
</comment>
<feature type="transmembrane region" description="Helical" evidence="5">
    <location>
        <begin position="153"/>
        <end position="173"/>
    </location>
</feature>
<gene>
    <name evidence="6" type="ORF">GCM10010961_41870</name>
</gene>
<dbReference type="RefSeq" id="WP_035367097.1">
    <property type="nucleotide sequence ID" value="NZ_BNAP01000038.1"/>
</dbReference>
<dbReference type="GO" id="GO:0016787">
    <property type="term" value="F:hydrolase activity"/>
    <property type="evidence" value="ECO:0007669"/>
    <property type="project" value="UniProtKB-KW"/>
</dbReference>
<dbReference type="PANTHER" id="PTHR30249">
    <property type="entry name" value="PUTATIVE SEROTONIN TRANSPORTER"/>
    <property type="match status" value="1"/>
</dbReference>
<reference evidence="6" key="2">
    <citation type="submission" date="2020-09" db="EMBL/GenBank/DDBJ databases">
        <authorList>
            <person name="Sun Q."/>
            <person name="Zhou Y."/>
        </authorList>
    </citation>
    <scope>NUCLEOTIDE SEQUENCE</scope>
    <source>
        <strain evidence="6">CGMCC 1.7081</strain>
    </source>
</reference>
<organism evidence="6 7">
    <name type="scientific">Pseudodonghicola xiamenensis</name>
    <dbReference type="NCBI Taxonomy" id="337702"/>
    <lineage>
        <taxon>Bacteria</taxon>
        <taxon>Pseudomonadati</taxon>
        <taxon>Pseudomonadota</taxon>
        <taxon>Alphaproteobacteria</taxon>
        <taxon>Rhodobacterales</taxon>
        <taxon>Paracoccaceae</taxon>
        <taxon>Pseudodonghicola</taxon>
    </lineage>
</organism>
<protein>
    <submittedName>
        <fullName evidence="6">Murein hydrolase effector protein LrgB</fullName>
    </submittedName>
</protein>
<dbReference type="EMBL" id="BNAP01000038">
    <property type="protein sequence ID" value="GHH03699.1"/>
    <property type="molecule type" value="Genomic_DNA"/>
</dbReference>
<feature type="transmembrane region" description="Helical" evidence="5">
    <location>
        <begin position="209"/>
        <end position="233"/>
    </location>
</feature>
<name>A0A8J3H9F4_9RHOB</name>
<comment type="caution">
    <text evidence="6">The sequence shown here is derived from an EMBL/GenBank/DDBJ whole genome shotgun (WGS) entry which is preliminary data.</text>
</comment>
<keyword evidence="4 5" id="KW-0472">Membrane</keyword>
<evidence type="ECO:0000256" key="1">
    <source>
        <dbReference type="ARBA" id="ARBA00004141"/>
    </source>
</evidence>
<feature type="transmembrane region" description="Helical" evidence="5">
    <location>
        <begin position="37"/>
        <end position="56"/>
    </location>
</feature>
<proteinExistence type="predicted"/>
<feature type="transmembrane region" description="Helical" evidence="5">
    <location>
        <begin position="6"/>
        <end position="25"/>
    </location>
</feature>
<dbReference type="AlphaFoldDB" id="A0A8J3H9F4"/>
<evidence type="ECO:0000313" key="7">
    <source>
        <dbReference type="Proteomes" id="UP000611500"/>
    </source>
</evidence>
<feature type="transmembrane region" description="Helical" evidence="5">
    <location>
        <begin position="97"/>
        <end position="122"/>
    </location>
</feature>
<keyword evidence="7" id="KW-1185">Reference proteome</keyword>
<evidence type="ECO:0000313" key="6">
    <source>
        <dbReference type="EMBL" id="GHH03699.1"/>
    </source>
</evidence>
<keyword evidence="3 5" id="KW-1133">Transmembrane helix</keyword>
<evidence type="ECO:0000256" key="2">
    <source>
        <dbReference type="ARBA" id="ARBA00022692"/>
    </source>
</evidence>
<reference evidence="6" key="1">
    <citation type="journal article" date="2014" name="Int. J. Syst. Evol. Microbiol.">
        <title>Complete genome sequence of Corynebacterium casei LMG S-19264T (=DSM 44701T), isolated from a smear-ripened cheese.</title>
        <authorList>
            <consortium name="US DOE Joint Genome Institute (JGI-PGF)"/>
            <person name="Walter F."/>
            <person name="Albersmeier A."/>
            <person name="Kalinowski J."/>
            <person name="Ruckert C."/>
        </authorList>
    </citation>
    <scope>NUCLEOTIDE SEQUENCE</scope>
    <source>
        <strain evidence="6">CGMCC 1.7081</strain>
    </source>
</reference>
<keyword evidence="2 5" id="KW-0812">Transmembrane</keyword>
<evidence type="ECO:0000256" key="5">
    <source>
        <dbReference type="SAM" id="Phobius"/>
    </source>
</evidence>
<dbReference type="GO" id="GO:0016020">
    <property type="term" value="C:membrane"/>
    <property type="evidence" value="ECO:0007669"/>
    <property type="project" value="UniProtKB-SubCell"/>
</dbReference>
<feature type="transmembrane region" description="Helical" evidence="5">
    <location>
        <begin position="68"/>
        <end position="85"/>
    </location>
</feature>